<dbReference type="PANTHER" id="PTHR42200">
    <property type="entry name" value="ARCHAEAL FLAGELLA-RELATED PROTEIN F-RELATED"/>
    <property type="match status" value="1"/>
</dbReference>
<dbReference type="EMBL" id="JAMQOQ010000001">
    <property type="protein sequence ID" value="MDS0293091.1"/>
    <property type="molecule type" value="Genomic_DNA"/>
</dbReference>
<gene>
    <name evidence="1" type="ORF">NDI79_02760</name>
</gene>
<sequence length="151" mass="16066">MGFGVSGSAAIIFLGVLVCTGTLYTAAAGSAEQLTDARHANDERILEQRNTDIDVASATYTGNESTSYTVNFQIENTGATTLSVNDTSVLLNNEYVDPSQFDVAEVDDDGTTDVWAPGQTLHLQYMTDEKPETVKVVTAYGVSDTNATVVN</sequence>
<evidence type="ECO:0000313" key="2">
    <source>
        <dbReference type="Proteomes" id="UP001254813"/>
    </source>
</evidence>
<dbReference type="PANTHER" id="PTHR42200:SF2">
    <property type="entry name" value="ARCHAEAL FLAGELLA-RELATED PROTEIN F"/>
    <property type="match status" value="1"/>
</dbReference>
<dbReference type="InterPro" id="IPR002774">
    <property type="entry name" value="Flagellin_arc-type"/>
</dbReference>
<protein>
    <submittedName>
        <fullName evidence="1">Fla cluster protein FlaF</fullName>
    </submittedName>
</protein>
<accession>A0ABU2FXY8</accession>
<evidence type="ECO:0000313" key="1">
    <source>
        <dbReference type="EMBL" id="MDS0293091.1"/>
    </source>
</evidence>
<keyword evidence="2" id="KW-1185">Reference proteome</keyword>
<organism evidence="1 2">
    <name type="scientific">Halogeometricum luteum</name>
    <dbReference type="NCBI Taxonomy" id="2950537"/>
    <lineage>
        <taxon>Archaea</taxon>
        <taxon>Methanobacteriati</taxon>
        <taxon>Methanobacteriota</taxon>
        <taxon>Stenosarchaea group</taxon>
        <taxon>Halobacteria</taxon>
        <taxon>Halobacteriales</taxon>
        <taxon>Haloferacaceae</taxon>
        <taxon>Halogeometricum</taxon>
    </lineage>
</organism>
<dbReference type="Pfam" id="PF01917">
    <property type="entry name" value="Flagellin_arch-type"/>
    <property type="match status" value="1"/>
</dbReference>
<proteinExistence type="predicted"/>
<reference evidence="1 2" key="1">
    <citation type="submission" date="2022-06" db="EMBL/GenBank/DDBJ databases">
        <title>Halogeometricum sp. a new haloarchaeum isolate from saline soil.</title>
        <authorList>
            <person name="Strakova D."/>
            <person name="Galisteo C."/>
            <person name="Sanchez-Porro C."/>
            <person name="Ventosa A."/>
        </authorList>
    </citation>
    <scope>NUCLEOTIDE SEQUENCE [LARGE SCALE GENOMIC DNA]</scope>
    <source>
        <strain evidence="2">S3BR25-2</strain>
    </source>
</reference>
<comment type="caution">
    <text evidence="1">The sequence shown here is derived from an EMBL/GenBank/DDBJ whole genome shotgun (WGS) entry which is preliminary data.</text>
</comment>
<dbReference type="Proteomes" id="UP001254813">
    <property type="component" value="Unassembled WGS sequence"/>
</dbReference>
<dbReference type="RefSeq" id="WP_310926919.1">
    <property type="nucleotide sequence ID" value="NZ_JAMQOQ010000001.1"/>
</dbReference>
<name>A0ABU2FXY8_9EURY</name>